<organism evidence="2 3">
    <name type="scientific">Amycolatopsis thermophila</name>
    <dbReference type="NCBI Taxonomy" id="206084"/>
    <lineage>
        <taxon>Bacteria</taxon>
        <taxon>Bacillati</taxon>
        <taxon>Actinomycetota</taxon>
        <taxon>Actinomycetes</taxon>
        <taxon>Pseudonocardiales</taxon>
        <taxon>Pseudonocardiaceae</taxon>
        <taxon>Amycolatopsis</taxon>
    </lineage>
</organism>
<dbReference type="Proteomes" id="UP001229651">
    <property type="component" value="Unassembled WGS sequence"/>
</dbReference>
<keyword evidence="3" id="KW-1185">Reference proteome</keyword>
<dbReference type="EMBL" id="JAUSUT010000001">
    <property type="protein sequence ID" value="MDQ0383002.1"/>
    <property type="molecule type" value="Genomic_DNA"/>
</dbReference>
<evidence type="ECO:0000313" key="3">
    <source>
        <dbReference type="Proteomes" id="UP001229651"/>
    </source>
</evidence>
<evidence type="ECO:0000313" key="2">
    <source>
        <dbReference type="EMBL" id="MDQ0383002.1"/>
    </source>
</evidence>
<dbReference type="RefSeq" id="WP_306998666.1">
    <property type="nucleotide sequence ID" value="NZ_JAUSUT010000001.1"/>
</dbReference>
<gene>
    <name evidence="2" type="ORF">FB470_006996</name>
</gene>
<accession>A0ABU0F7K6</accession>
<sequence length="113" mass="11751">MKASTPIGRLIQNMLRHPALSTSTPPSSGPSASATPLLPRSGEQFGRGGQGNRHHRGREHALRAPISAPLLGAAAQATDASVNPAIPASSVRRRPRRSPSDPAVSRRQAKAGV</sequence>
<comment type="caution">
    <text evidence="2">The sequence shown here is derived from an EMBL/GenBank/DDBJ whole genome shotgun (WGS) entry which is preliminary data.</text>
</comment>
<protein>
    <submittedName>
        <fullName evidence="2">Uncharacterized protein</fullName>
    </submittedName>
</protein>
<feature type="region of interest" description="Disordered" evidence="1">
    <location>
        <begin position="16"/>
        <end position="113"/>
    </location>
</feature>
<reference evidence="2 3" key="1">
    <citation type="submission" date="2023-07" db="EMBL/GenBank/DDBJ databases">
        <title>Sequencing the genomes of 1000 actinobacteria strains.</title>
        <authorList>
            <person name="Klenk H.-P."/>
        </authorList>
    </citation>
    <scope>NUCLEOTIDE SEQUENCE [LARGE SCALE GENOMIC DNA]</scope>
    <source>
        <strain evidence="2 3">DSM 45805</strain>
    </source>
</reference>
<evidence type="ECO:0000256" key="1">
    <source>
        <dbReference type="SAM" id="MobiDB-lite"/>
    </source>
</evidence>
<name>A0ABU0F7K6_9PSEU</name>
<feature type="compositionally biased region" description="Low complexity" evidence="1">
    <location>
        <begin position="18"/>
        <end position="39"/>
    </location>
</feature>
<proteinExistence type="predicted"/>